<gene>
    <name evidence="1" type="ORF">L227DRAFT_515402</name>
</gene>
<protein>
    <submittedName>
        <fullName evidence="1">Uncharacterized protein</fullName>
    </submittedName>
</protein>
<dbReference type="AlphaFoldDB" id="A0A5C2RKB9"/>
<evidence type="ECO:0000313" key="2">
    <source>
        <dbReference type="Proteomes" id="UP000313359"/>
    </source>
</evidence>
<organism evidence="1 2">
    <name type="scientific">Lentinus tigrinus ALCF2SS1-6</name>
    <dbReference type="NCBI Taxonomy" id="1328759"/>
    <lineage>
        <taxon>Eukaryota</taxon>
        <taxon>Fungi</taxon>
        <taxon>Dikarya</taxon>
        <taxon>Basidiomycota</taxon>
        <taxon>Agaricomycotina</taxon>
        <taxon>Agaricomycetes</taxon>
        <taxon>Polyporales</taxon>
        <taxon>Polyporaceae</taxon>
        <taxon>Lentinus</taxon>
    </lineage>
</organism>
<evidence type="ECO:0000313" key="1">
    <source>
        <dbReference type="EMBL" id="RPD52048.1"/>
    </source>
</evidence>
<keyword evidence="2" id="KW-1185">Reference proteome</keyword>
<reference evidence="1" key="1">
    <citation type="journal article" date="2018" name="Genome Biol. Evol.">
        <title>Genomics and development of Lentinus tigrinus, a white-rot wood-decaying mushroom with dimorphic fruiting bodies.</title>
        <authorList>
            <person name="Wu B."/>
            <person name="Xu Z."/>
            <person name="Knudson A."/>
            <person name="Carlson A."/>
            <person name="Chen N."/>
            <person name="Kovaka S."/>
            <person name="LaButti K."/>
            <person name="Lipzen A."/>
            <person name="Pennachio C."/>
            <person name="Riley R."/>
            <person name="Schakwitz W."/>
            <person name="Umezawa K."/>
            <person name="Ohm R.A."/>
            <person name="Grigoriev I.V."/>
            <person name="Nagy L.G."/>
            <person name="Gibbons J."/>
            <person name="Hibbett D."/>
        </authorList>
    </citation>
    <scope>NUCLEOTIDE SEQUENCE [LARGE SCALE GENOMIC DNA]</scope>
    <source>
        <strain evidence="1">ALCF2SS1-6</strain>
    </source>
</reference>
<dbReference type="EMBL" id="ML122486">
    <property type="protein sequence ID" value="RPD52048.1"/>
    <property type="molecule type" value="Genomic_DNA"/>
</dbReference>
<name>A0A5C2RKB9_9APHY</name>
<proteinExistence type="predicted"/>
<dbReference type="STRING" id="1328759.A0A5C2RKB9"/>
<dbReference type="Proteomes" id="UP000313359">
    <property type="component" value="Unassembled WGS sequence"/>
</dbReference>
<sequence length="215" mass="25066">MTLPSDLDVQVRTRPAMAAAVQHERALREGYARDVLDELRMHITTFASLEYRKRRGSGVKHNKKMEPQLSKKQQVIDAAGVRYSDHRQKLITLGMKEDHHEFRLLTKNDKRAFVITADEQTPGDSRRSPSWIWGDFGFIGKAQEGSIKDFMLDSLRVHWFRHSALASRWTEEVQTEYEEMFRTVKSHKHDMNVWEERAKSRKEAGRLGAAAYARR</sequence>
<dbReference type="OrthoDB" id="2753193at2759"/>
<accession>A0A5C2RKB9</accession>